<sequence>MSKRESERRGESEGENVGEGIRSVLRALENGYRGLGPIHRWICPECTLATRSRGLLLRLMLLRHSKDHSSHDERKQPGRRKAIGKDADPRGHLGLFLLGASSMVMEGATNEVSVFGAFIGNDVIRNKILVVDPIPSMLSSKPIGRRCSTRVLAQAKHPVTHACVVSALHAAPVHNPSASSPASRPAEPRTVRMLRRACTA</sequence>
<reference evidence="2" key="2">
    <citation type="submission" date="2018-05" db="EMBL/GenBank/DDBJ databases">
        <title>OpunRS2 (Oryza punctata Reference Sequence Version 2).</title>
        <authorList>
            <person name="Zhang J."/>
            <person name="Kudrna D."/>
            <person name="Lee S."/>
            <person name="Talag J."/>
            <person name="Welchert J."/>
            <person name="Wing R.A."/>
        </authorList>
    </citation>
    <scope>NUCLEOTIDE SEQUENCE [LARGE SCALE GENOMIC DNA]</scope>
</reference>
<accession>A0A0E0MMX3</accession>
<reference evidence="2" key="1">
    <citation type="submission" date="2015-04" db="UniProtKB">
        <authorList>
            <consortium name="EnsemblPlants"/>
        </authorList>
    </citation>
    <scope>IDENTIFICATION</scope>
</reference>
<dbReference type="EnsemblPlants" id="OPUNC12G12230.1">
    <property type="protein sequence ID" value="OPUNC12G12230.1"/>
    <property type="gene ID" value="OPUNC12G12230"/>
</dbReference>
<dbReference type="HOGENOM" id="CLU_1368139_0_0_1"/>
<dbReference type="AlphaFoldDB" id="A0A0E0MMX3"/>
<protein>
    <submittedName>
        <fullName evidence="2">Uncharacterized protein</fullName>
    </submittedName>
</protein>
<proteinExistence type="predicted"/>
<keyword evidence="3" id="KW-1185">Reference proteome</keyword>
<evidence type="ECO:0000256" key="1">
    <source>
        <dbReference type="SAM" id="MobiDB-lite"/>
    </source>
</evidence>
<evidence type="ECO:0000313" key="2">
    <source>
        <dbReference type="EnsemblPlants" id="OPUNC12G12230.1"/>
    </source>
</evidence>
<feature type="region of interest" description="Disordered" evidence="1">
    <location>
        <begin position="66"/>
        <end position="87"/>
    </location>
</feature>
<dbReference type="Gramene" id="OPUNC12G12230.1">
    <property type="protein sequence ID" value="OPUNC12G12230.1"/>
    <property type="gene ID" value="OPUNC12G12230"/>
</dbReference>
<dbReference type="Proteomes" id="UP000026962">
    <property type="component" value="Chromosome 12"/>
</dbReference>
<evidence type="ECO:0000313" key="3">
    <source>
        <dbReference type="Proteomes" id="UP000026962"/>
    </source>
</evidence>
<name>A0A0E0MMX3_ORYPU</name>
<feature type="compositionally biased region" description="Basic and acidic residues" evidence="1">
    <location>
        <begin position="67"/>
        <end position="76"/>
    </location>
</feature>
<organism evidence="2">
    <name type="scientific">Oryza punctata</name>
    <name type="common">Red rice</name>
    <dbReference type="NCBI Taxonomy" id="4537"/>
    <lineage>
        <taxon>Eukaryota</taxon>
        <taxon>Viridiplantae</taxon>
        <taxon>Streptophyta</taxon>
        <taxon>Embryophyta</taxon>
        <taxon>Tracheophyta</taxon>
        <taxon>Spermatophyta</taxon>
        <taxon>Magnoliopsida</taxon>
        <taxon>Liliopsida</taxon>
        <taxon>Poales</taxon>
        <taxon>Poaceae</taxon>
        <taxon>BOP clade</taxon>
        <taxon>Oryzoideae</taxon>
        <taxon>Oryzeae</taxon>
        <taxon>Oryzinae</taxon>
        <taxon>Oryza</taxon>
    </lineage>
</organism>